<organism evidence="6 7">
    <name type="scientific">Acidovorax carolinensis</name>
    <dbReference type="NCBI Taxonomy" id="553814"/>
    <lineage>
        <taxon>Bacteria</taxon>
        <taxon>Pseudomonadati</taxon>
        <taxon>Pseudomonadota</taxon>
        <taxon>Betaproteobacteria</taxon>
        <taxon>Burkholderiales</taxon>
        <taxon>Comamonadaceae</taxon>
        <taxon>Acidovorax</taxon>
    </lineage>
</organism>
<dbReference type="InterPro" id="IPR002104">
    <property type="entry name" value="Integrase_catalytic"/>
</dbReference>
<comment type="similarity">
    <text evidence="1">Belongs to the 'phage' integrase family.</text>
</comment>
<dbReference type="PROSITE" id="PS51898">
    <property type="entry name" value="TYR_RECOMBINASE"/>
    <property type="match status" value="1"/>
</dbReference>
<dbReference type="GO" id="GO:0003677">
    <property type="term" value="F:DNA binding"/>
    <property type="evidence" value="ECO:0007669"/>
    <property type="project" value="UniProtKB-KW"/>
</dbReference>
<sequence length="602" mass="67133">MQRRQTRANVRFIHRLGPHHFAHLRAVAEGIDLNESALRYLGIEHGNEAITAHRQTVDQVRAIARRRGDSAWRLIGVRIRVQDFSLRPSLEDFIVDRDLDGWSESEQLEFYEAAFPTDHKAERRDRLRRRQLELLRSLETSNAEQPKPQDMVTGWFDERSATKLVGAGFINLGEMAKAIAAGGRWYRNLPGVGKGKAQRIAAHLHTLIPSATPPLRRLFALPSSALADHPLELEWLPRNAYQESLQTPPMELPLSGSGSMLNASSDLQAMRTWIQTHAGSAATVKSFWREARVFMLWLQWERGGITFSEVKVEDCLAFRAFTENIPAHWISRERASPGQPGWAPFRGQLSQSSRHHLLNIVGALFAYLKLADYIGQNPWPLIKTRASMKKTAVNSVDTRAFSEDAQTEIQRFIDAQPPSPSRARMRFIVGFLSGVGLRASELLAARLGDLRYVSGGYVLQVIGKGGTPRVVAIPPSALVALEDYLEARGIGSLQQAPVKAPLLASAKGPMESIGYQALYLTVRTWLRNAINASLLPSAERQSLAGASAHWLRHTFATRAIKREVPMEVVQAQLGHANISTTMNIYAKAPLERQIETISAAFK</sequence>
<dbReference type="Proteomes" id="UP000194440">
    <property type="component" value="Plasmid pACP4.2"/>
</dbReference>
<protein>
    <submittedName>
        <fullName evidence="6">Integrase</fullName>
    </submittedName>
</protein>
<evidence type="ECO:0000313" key="7">
    <source>
        <dbReference type="Proteomes" id="UP000194440"/>
    </source>
</evidence>
<evidence type="ECO:0000256" key="3">
    <source>
        <dbReference type="ARBA" id="ARBA00023125"/>
    </source>
</evidence>
<dbReference type="KEGG" id="acip:CBP36_20525"/>
<dbReference type="PANTHER" id="PTHR30349:SF41">
    <property type="entry name" value="INTEGRASE_RECOMBINASE PROTEIN MJ0367-RELATED"/>
    <property type="match status" value="1"/>
</dbReference>
<evidence type="ECO:0000259" key="5">
    <source>
        <dbReference type="PROSITE" id="PS51898"/>
    </source>
</evidence>
<dbReference type="InterPro" id="IPR050090">
    <property type="entry name" value="Tyrosine_recombinase_XerCD"/>
</dbReference>
<evidence type="ECO:0000256" key="2">
    <source>
        <dbReference type="ARBA" id="ARBA00022908"/>
    </source>
</evidence>
<reference evidence="6" key="1">
    <citation type="submission" date="2017-05" db="EMBL/GenBank/DDBJ databases">
        <title>Polyphasic characterization of four soil-derived phenanthrene-degrading Acidovorax strains and proposal of Acidovorax phenanthrenivorans sp. nov.</title>
        <authorList>
            <person name="Singleton D."/>
            <person name="Lee J."/>
            <person name="Dickey A.N."/>
            <person name="Stroud A."/>
            <person name="Scholl E.H."/>
            <person name="Wright F.A."/>
            <person name="Aitken M.D."/>
        </authorList>
    </citation>
    <scope>NUCLEOTIDE SEQUENCE</scope>
    <source>
        <strain evidence="6">P4</strain>
        <plasmid evidence="6">pACP4.2</plasmid>
    </source>
</reference>
<keyword evidence="7" id="KW-1185">Reference proteome</keyword>
<dbReference type="KEGG" id="acis:CBP35_20605"/>
<dbReference type="EMBL" id="CP021368">
    <property type="protein sequence ID" value="ART61360.1"/>
    <property type="molecule type" value="Genomic_DNA"/>
</dbReference>
<dbReference type="AlphaFoldDB" id="A0A240UK13"/>
<dbReference type="SUPFAM" id="SSF56349">
    <property type="entry name" value="DNA breaking-rejoining enzymes"/>
    <property type="match status" value="1"/>
</dbReference>
<dbReference type="OrthoDB" id="8610787at2"/>
<dbReference type="PANTHER" id="PTHR30349">
    <property type="entry name" value="PHAGE INTEGRASE-RELATED"/>
    <property type="match status" value="1"/>
</dbReference>
<feature type="domain" description="Tyr recombinase" evidence="5">
    <location>
        <begin position="396"/>
        <end position="598"/>
    </location>
</feature>
<dbReference type="Gene3D" id="1.10.443.10">
    <property type="entry name" value="Intergrase catalytic core"/>
    <property type="match status" value="1"/>
</dbReference>
<dbReference type="CDD" id="cd00397">
    <property type="entry name" value="DNA_BRE_C"/>
    <property type="match status" value="1"/>
</dbReference>
<dbReference type="GO" id="GO:0006310">
    <property type="term" value="P:DNA recombination"/>
    <property type="evidence" value="ECO:0007669"/>
    <property type="project" value="UniProtKB-KW"/>
</dbReference>
<geneLocation type="plasmid" evidence="6 7">
    <name>pACP4.2</name>
</geneLocation>
<evidence type="ECO:0000313" key="6">
    <source>
        <dbReference type="EMBL" id="ART61360.1"/>
    </source>
</evidence>
<name>A0A240UK13_9BURK</name>
<dbReference type="InterPro" id="IPR011010">
    <property type="entry name" value="DNA_brk_join_enz"/>
</dbReference>
<gene>
    <name evidence="6" type="ORF">CBP36_20525</name>
</gene>
<keyword evidence="2" id="KW-0229">DNA integration</keyword>
<accession>A0A240UK13</accession>
<evidence type="ECO:0000256" key="1">
    <source>
        <dbReference type="ARBA" id="ARBA00008857"/>
    </source>
</evidence>
<evidence type="ECO:0000256" key="4">
    <source>
        <dbReference type="ARBA" id="ARBA00023172"/>
    </source>
</evidence>
<dbReference type="Pfam" id="PF00589">
    <property type="entry name" value="Phage_integrase"/>
    <property type="match status" value="1"/>
</dbReference>
<keyword evidence="6" id="KW-0614">Plasmid</keyword>
<keyword evidence="4" id="KW-0233">DNA recombination</keyword>
<keyword evidence="3" id="KW-0238">DNA-binding</keyword>
<proteinExistence type="inferred from homology"/>
<dbReference type="Pfam" id="PF12482">
    <property type="entry name" value="DUF3701"/>
    <property type="match status" value="1"/>
</dbReference>
<dbReference type="GO" id="GO:0015074">
    <property type="term" value="P:DNA integration"/>
    <property type="evidence" value="ECO:0007669"/>
    <property type="project" value="UniProtKB-KW"/>
</dbReference>
<dbReference type="InterPro" id="IPR022169">
    <property type="entry name" value="DUF3701"/>
</dbReference>
<dbReference type="InterPro" id="IPR013762">
    <property type="entry name" value="Integrase-like_cat_sf"/>
</dbReference>